<dbReference type="SUPFAM" id="SSF47769">
    <property type="entry name" value="SAM/Pointed domain"/>
    <property type="match status" value="1"/>
</dbReference>
<evidence type="ECO:0000313" key="4">
    <source>
        <dbReference type="Proteomes" id="UP000054350"/>
    </source>
</evidence>
<proteinExistence type="predicted"/>
<name>A0A0L0TEY2_ALLM3</name>
<feature type="region of interest" description="Disordered" evidence="1">
    <location>
        <begin position="78"/>
        <end position="106"/>
    </location>
</feature>
<gene>
    <name evidence="3" type="ORF">AMAG_17290</name>
</gene>
<dbReference type="Gene3D" id="1.10.150.50">
    <property type="entry name" value="Transcription Factor, Ets-1"/>
    <property type="match status" value="1"/>
</dbReference>
<dbReference type="Proteomes" id="UP000054350">
    <property type="component" value="Unassembled WGS sequence"/>
</dbReference>
<dbReference type="Pfam" id="PF00536">
    <property type="entry name" value="SAM_1"/>
    <property type="match status" value="1"/>
</dbReference>
<feature type="compositionally biased region" description="Low complexity" evidence="1">
    <location>
        <begin position="176"/>
        <end position="193"/>
    </location>
</feature>
<reference evidence="3 4" key="1">
    <citation type="submission" date="2009-11" db="EMBL/GenBank/DDBJ databases">
        <title>Annotation of Allomyces macrogynus ATCC 38327.</title>
        <authorList>
            <consortium name="The Broad Institute Genome Sequencing Platform"/>
            <person name="Russ C."/>
            <person name="Cuomo C."/>
            <person name="Burger G."/>
            <person name="Gray M.W."/>
            <person name="Holland P.W.H."/>
            <person name="King N."/>
            <person name="Lang F.B.F."/>
            <person name="Roger A.J."/>
            <person name="Ruiz-Trillo I."/>
            <person name="Young S.K."/>
            <person name="Zeng Q."/>
            <person name="Gargeya S."/>
            <person name="Fitzgerald M."/>
            <person name="Haas B."/>
            <person name="Abouelleil A."/>
            <person name="Alvarado L."/>
            <person name="Arachchi H.M."/>
            <person name="Berlin A."/>
            <person name="Chapman S.B."/>
            <person name="Gearin G."/>
            <person name="Goldberg J."/>
            <person name="Griggs A."/>
            <person name="Gujja S."/>
            <person name="Hansen M."/>
            <person name="Heiman D."/>
            <person name="Howarth C."/>
            <person name="Larimer J."/>
            <person name="Lui A."/>
            <person name="MacDonald P.J.P."/>
            <person name="McCowen C."/>
            <person name="Montmayeur A."/>
            <person name="Murphy C."/>
            <person name="Neiman D."/>
            <person name="Pearson M."/>
            <person name="Priest M."/>
            <person name="Roberts A."/>
            <person name="Saif S."/>
            <person name="Shea T."/>
            <person name="Sisk P."/>
            <person name="Stolte C."/>
            <person name="Sykes S."/>
            <person name="Wortman J."/>
            <person name="Nusbaum C."/>
            <person name="Birren B."/>
        </authorList>
    </citation>
    <scope>NUCLEOTIDE SEQUENCE [LARGE SCALE GENOMIC DNA]</scope>
    <source>
        <strain evidence="3 4">ATCC 38327</strain>
    </source>
</reference>
<feature type="compositionally biased region" description="Low complexity" evidence="1">
    <location>
        <begin position="319"/>
        <end position="329"/>
    </location>
</feature>
<feature type="compositionally biased region" description="Polar residues" evidence="1">
    <location>
        <begin position="83"/>
        <end position="106"/>
    </location>
</feature>
<dbReference type="EMBL" id="GG745388">
    <property type="protein sequence ID" value="KNE73144.1"/>
    <property type="molecule type" value="Genomic_DNA"/>
</dbReference>
<dbReference type="SMART" id="SM00454">
    <property type="entry name" value="SAM"/>
    <property type="match status" value="1"/>
</dbReference>
<dbReference type="InterPro" id="IPR001660">
    <property type="entry name" value="SAM"/>
</dbReference>
<dbReference type="CDD" id="cd09487">
    <property type="entry name" value="SAM_superfamily"/>
    <property type="match status" value="1"/>
</dbReference>
<keyword evidence="4" id="KW-1185">Reference proteome</keyword>
<dbReference type="VEuPathDB" id="FungiDB:AMAG_17290"/>
<protein>
    <recommendedName>
        <fullName evidence="2">SAM domain-containing protein</fullName>
    </recommendedName>
</protein>
<feature type="compositionally biased region" description="Low complexity" evidence="1">
    <location>
        <begin position="294"/>
        <end position="311"/>
    </location>
</feature>
<feature type="compositionally biased region" description="Low complexity" evidence="1">
    <location>
        <begin position="201"/>
        <end position="211"/>
    </location>
</feature>
<feature type="region of interest" description="Disordered" evidence="1">
    <location>
        <begin position="258"/>
        <end position="412"/>
    </location>
</feature>
<dbReference type="InterPro" id="IPR013761">
    <property type="entry name" value="SAM/pointed_sf"/>
</dbReference>
<feature type="compositionally biased region" description="Pro residues" evidence="1">
    <location>
        <begin position="151"/>
        <end position="160"/>
    </location>
</feature>
<accession>A0A0L0TEY2</accession>
<sequence>MNVAAWPARQVDKWLAMCDLPSYRPLFSHHSITGDQLLRMDEDELLTRFPIKSHKEELRMLNLLTKLQAEYHKWRTTAKPAPISTSTTRRSTDAPTSTAAPRSAGTTHETLAYLSVSAPPSAPSYFPVTTSPVDPPSPSAHYGAAISHAPHTPPYTPPLPSQDWPASRAPRGYLDSASPRARSPARALYASPRQSDDRAGSVRSGRSARSGRSFEHEDPAAHPPAGGNTGSSPTSLHASARSLPPTKSAILPRKESLGYHAAPTESIPRRQQSPSPHRFRDWPASRAPRGYLDSASPRARSPARALYASPRQSDDRAGSVRSGRSARSGRSFEHEDPAAHPPAGGNTGSSPTSLHASARSLPPTKSAILPRKESLGYHAAPTESIPRRQQSPSPHRFRSTDHLRGPSPIRRP</sequence>
<dbReference type="AlphaFoldDB" id="A0A0L0TEY2"/>
<evidence type="ECO:0000256" key="1">
    <source>
        <dbReference type="SAM" id="MobiDB-lite"/>
    </source>
</evidence>
<feature type="domain" description="SAM" evidence="2">
    <location>
        <begin position="6"/>
        <end position="70"/>
    </location>
</feature>
<dbReference type="PROSITE" id="PS50105">
    <property type="entry name" value="SAM_DOMAIN"/>
    <property type="match status" value="1"/>
</dbReference>
<organism evidence="3 4">
    <name type="scientific">Allomyces macrogynus (strain ATCC 38327)</name>
    <name type="common">Allomyces javanicus var. macrogynus</name>
    <dbReference type="NCBI Taxonomy" id="578462"/>
    <lineage>
        <taxon>Eukaryota</taxon>
        <taxon>Fungi</taxon>
        <taxon>Fungi incertae sedis</taxon>
        <taxon>Blastocladiomycota</taxon>
        <taxon>Blastocladiomycetes</taxon>
        <taxon>Blastocladiales</taxon>
        <taxon>Blastocladiaceae</taxon>
        <taxon>Allomyces</taxon>
    </lineage>
</organism>
<evidence type="ECO:0000259" key="2">
    <source>
        <dbReference type="PROSITE" id="PS50105"/>
    </source>
</evidence>
<feature type="region of interest" description="Disordered" evidence="1">
    <location>
        <begin position="127"/>
        <end position="242"/>
    </location>
</feature>
<reference evidence="4" key="2">
    <citation type="submission" date="2009-11" db="EMBL/GenBank/DDBJ databases">
        <title>The Genome Sequence of Allomyces macrogynus strain ATCC 38327.</title>
        <authorList>
            <consortium name="The Broad Institute Genome Sequencing Platform"/>
            <person name="Russ C."/>
            <person name="Cuomo C."/>
            <person name="Shea T."/>
            <person name="Young S.K."/>
            <person name="Zeng Q."/>
            <person name="Koehrsen M."/>
            <person name="Haas B."/>
            <person name="Borodovsky M."/>
            <person name="Guigo R."/>
            <person name="Alvarado L."/>
            <person name="Berlin A."/>
            <person name="Borenstein D."/>
            <person name="Chen Z."/>
            <person name="Engels R."/>
            <person name="Freedman E."/>
            <person name="Gellesch M."/>
            <person name="Goldberg J."/>
            <person name="Griggs A."/>
            <person name="Gujja S."/>
            <person name="Heiman D."/>
            <person name="Hepburn T."/>
            <person name="Howarth C."/>
            <person name="Jen D."/>
            <person name="Larson L."/>
            <person name="Lewis B."/>
            <person name="Mehta T."/>
            <person name="Park D."/>
            <person name="Pearson M."/>
            <person name="Roberts A."/>
            <person name="Saif S."/>
            <person name="Shenoy N."/>
            <person name="Sisk P."/>
            <person name="Stolte C."/>
            <person name="Sykes S."/>
            <person name="Walk T."/>
            <person name="White J."/>
            <person name="Yandava C."/>
            <person name="Burger G."/>
            <person name="Gray M.W."/>
            <person name="Holland P.W.H."/>
            <person name="King N."/>
            <person name="Lang F.B.F."/>
            <person name="Roger A.J."/>
            <person name="Ruiz-Trillo I."/>
            <person name="Lander E."/>
            <person name="Nusbaum C."/>
        </authorList>
    </citation>
    <scope>NUCLEOTIDE SEQUENCE [LARGE SCALE GENOMIC DNA]</scope>
    <source>
        <strain evidence="4">ATCC 38327</strain>
    </source>
</reference>
<evidence type="ECO:0000313" key="3">
    <source>
        <dbReference type="EMBL" id="KNE73144.1"/>
    </source>
</evidence>